<reference evidence="1" key="2">
    <citation type="journal article" date="2021" name="PeerJ">
        <title>Extensive microbial diversity within the chicken gut microbiome revealed by metagenomics and culture.</title>
        <authorList>
            <person name="Gilroy R."/>
            <person name="Ravi A."/>
            <person name="Getino M."/>
            <person name="Pursley I."/>
            <person name="Horton D.L."/>
            <person name="Alikhan N.F."/>
            <person name="Baker D."/>
            <person name="Gharbi K."/>
            <person name="Hall N."/>
            <person name="Watson M."/>
            <person name="Adriaenssens E.M."/>
            <person name="Foster-Nyarko E."/>
            <person name="Jarju S."/>
            <person name="Secka A."/>
            <person name="Antonio M."/>
            <person name="Oren A."/>
            <person name="Chaudhuri R.R."/>
            <person name="La Ragione R."/>
            <person name="Hildebrand F."/>
            <person name="Pallen M.J."/>
        </authorList>
    </citation>
    <scope>NUCLEOTIDE SEQUENCE</scope>
    <source>
        <strain evidence="1">B3-2255</strain>
    </source>
</reference>
<sequence>TYTVDKTGGGGAFAWTHEGELTDFSQIFDVTVENNTGTSTQPVSSDETTFMMIPQDISGAKIEIVLEIDGTEYLLEGPLYNPAHKSAAGDEDLSTWDAGKIYTYEISTDSVNWVYVFEITSEGNGSVQDGTPLITLSLGNTEGNYYVTSYRYRRTDPSITENIGWTAEWNSGTETDEMYNISESVSYEEAVTAFTGSGSGGTESARDKGTVGVTKNTMKTNYPGDEILMSSEPKGSPDNPYDLSTHDESGNTIARTTANCYVVNAPGTYKLPLVYGNAIKNGAVNYSSWNSDFKDYVGNQISGPYISGTPHDCVLVWSDGFFMFKDIHLDTKSADGPYLVFSIDRNFLQQANGVVAVRDNQGRIMWSWHIWVTERNIYTENIHNLYDYKDGSSRIYRMMQCNLGWVDGKIVYYNGKDLEFDFYQSGSGKTGKLKVRQTGYEFNYKDVGSTYYQWGRKDPLVALRNWENVGYADYRLHETGEDSYGYRYVEGRVSIGTAIQNPNVFYPRRSGDYYGDWLDSNPVPTLWDTSGGTGMDKTTSTKTIYDPSPRGFKVPVARAFAVLVNGNTGDGSNADNIGTFNGESQGEVPNNPLNNQYIGYPQPGMKGDPIPMTATGQRSDRQGLLERYEEDGAKADLGGLWAMYGVYYWSCIDSGTSAYTLVIRKDYPRGIEVYSFGFHGTKTMARPVRPIIDE</sequence>
<dbReference type="EMBL" id="JADILY010000162">
    <property type="protein sequence ID" value="MBO8482415.1"/>
    <property type="molecule type" value="Genomic_DNA"/>
</dbReference>
<dbReference type="Proteomes" id="UP000823772">
    <property type="component" value="Unassembled WGS sequence"/>
</dbReference>
<accession>A0A9D9J189</accession>
<proteinExistence type="predicted"/>
<name>A0A9D9J189_9BACT</name>
<comment type="caution">
    <text evidence="1">The sequence shown here is derived from an EMBL/GenBank/DDBJ whole genome shotgun (WGS) entry which is preliminary data.</text>
</comment>
<organism evidence="1 2">
    <name type="scientific">Candidatus Merdivivens faecigallinarum</name>
    <dbReference type="NCBI Taxonomy" id="2840871"/>
    <lineage>
        <taxon>Bacteria</taxon>
        <taxon>Pseudomonadati</taxon>
        <taxon>Bacteroidota</taxon>
        <taxon>Bacteroidia</taxon>
        <taxon>Bacteroidales</taxon>
        <taxon>Muribaculaceae</taxon>
        <taxon>Muribaculaceae incertae sedis</taxon>
        <taxon>Candidatus Merdivivens</taxon>
    </lineage>
</organism>
<gene>
    <name evidence="1" type="ORF">IAC87_07740</name>
</gene>
<protein>
    <submittedName>
        <fullName evidence="1">Fimbrillin family protein</fullName>
    </submittedName>
</protein>
<evidence type="ECO:0000313" key="2">
    <source>
        <dbReference type="Proteomes" id="UP000823772"/>
    </source>
</evidence>
<dbReference type="AlphaFoldDB" id="A0A9D9J189"/>
<reference evidence="1" key="1">
    <citation type="submission" date="2020-10" db="EMBL/GenBank/DDBJ databases">
        <authorList>
            <person name="Gilroy R."/>
        </authorList>
    </citation>
    <scope>NUCLEOTIDE SEQUENCE</scope>
    <source>
        <strain evidence="1">B3-2255</strain>
    </source>
</reference>
<feature type="non-terminal residue" evidence="1">
    <location>
        <position position="1"/>
    </location>
</feature>
<dbReference type="CDD" id="cd13121">
    <property type="entry name" value="BF2867_like_C"/>
    <property type="match status" value="1"/>
</dbReference>
<evidence type="ECO:0000313" key="1">
    <source>
        <dbReference type="EMBL" id="MBO8482415.1"/>
    </source>
</evidence>